<dbReference type="GO" id="GO:0044689">
    <property type="term" value="F:7,8-didemethyl-8-hydroxy-5-deazariboflavin synthase activity"/>
    <property type="evidence" value="ECO:0007669"/>
    <property type="project" value="TreeGrafter"/>
</dbReference>
<keyword evidence="5" id="KW-0408">Iron</keyword>
<dbReference type="PANTHER" id="PTHR43076:SF7">
    <property type="entry name" value="AMINODEOXYFUTALOSINE SYNTHASE"/>
    <property type="match status" value="1"/>
</dbReference>
<dbReference type="InterPro" id="IPR006638">
    <property type="entry name" value="Elp3/MiaA/NifB-like_rSAM"/>
</dbReference>
<dbReference type="InterPro" id="IPR007197">
    <property type="entry name" value="rSAM"/>
</dbReference>
<evidence type="ECO:0000256" key="5">
    <source>
        <dbReference type="ARBA" id="ARBA00023004"/>
    </source>
</evidence>
<dbReference type="AlphaFoldDB" id="A0A381ZFZ1"/>
<dbReference type="Pfam" id="PF04055">
    <property type="entry name" value="Radical_SAM"/>
    <property type="match status" value="1"/>
</dbReference>
<keyword evidence="2" id="KW-0004">4Fe-4S</keyword>
<name>A0A381ZFZ1_9ZZZZ</name>
<comment type="cofactor">
    <cofactor evidence="1">
        <name>[4Fe-4S] cluster</name>
        <dbReference type="ChEBI" id="CHEBI:49883"/>
    </cofactor>
</comment>
<evidence type="ECO:0000256" key="1">
    <source>
        <dbReference type="ARBA" id="ARBA00001966"/>
    </source>
</evidence>
<dbReference type="SFLD" id="SFLDS00029">
    <property type="entry name" value="Radical_SAM"/>
    <property type="match status" value="1"/>
</dbReference>
<dbReference type="InterPro" id="IPR058240">
    <property type="entry name" value="rSAM_sf"/>
</dbReference>
<dbReference type="CDD" id="cd01335">
    <property type="entry name" value="Radical_SAM"/>
    <property type="match status" value="1"/>
</dbReference>
<keyword evidence="6" id="KW-0411">Iron-sulfur</keyword>
<proteinExistence type="inferred from homology"/>
<dbReference type="InterPro" id="IPR020050">
    <property type="entry name" value="FO_synthase_su2"/>
</dbReference>
<feature type="domain" description="Radical SAM core" evidence="7">
    <location>
        <begin position="56"/>
        <end position="286"/>
    </location>
</feature>
<dbReference type="Gene3D" id="3.20.20.70">
    <property type="entry name" value="Aldolase class I"/>
    <property type="match status" value="1"/>
</dbReference>
<dbReference type="SFLD" id="SFLDF00342">
    <property type="entry name" value="cyclic_dehypoxanthine_futalosi"/>
    <property type="match status" value="1"/>
</dbReference>
<keyword evidence="4" id="KW-0479">Metal-binding</keyword>
<dbReference type="PANTHER" id="PTHR43076">
    <property type="entry name" value="FO SYNTHASE (COFH)"/>
    <property type="match status" value="1"/>
</dbReference>
<dbReference type="InterPro" id="IPR045567">
    <property type="entry name" value="CofH/MnqC-like_C"/>
</dbReference>
<dbReference type="HAMAP" id="MF_00993">
    <property type="entry name" value="MqnE"/>
    <property type="match status" value="1"/>
</dbReference>
<dbReference type="EMBL" id="UINC01021012">
    <property type="protein sequence ID" value="SVA87667.1"/>
    <property type="molecule type" value="Genomic_DNA"/>
</dbReference>
<evidence type="ECO:0000256" key="2">
    <source>
        <dbReference type="ARBA" id="ARBA00022485"/>
    </source>
</evidence>
<organism evidence="8">
    <name type="scientific">marine metagenome</name>
    <dbReference type="NCBI Taxonomy" id="408172"/>
    <lineage>
        <taxon>unclassified sequences</taxon>
        <taxon>metagenomes</taxon>
        <taxon>ecological metagenomes</taxon>
    </lineage>
</organism>
<dbReference type="SUPFAM" id="SSF102114">
    <property type="entry name" value="Radical SAM enzymes"/>
    <property type="match status" value="1"/>
</dbReference>
<dbReference type="InterPro" id="IPR013785">
    <property type="entry name" value="Aldolase_TIM"/>
</dbReference>
<reference evidence="8" key="1">
    <citation type="submission" date="2018-05" db="EMBL/GenBank/DDBJ databases">
        <authorList>
            <person name="Lanie J.A."/>
            <person name="Ng W.-L."/>
            <person name="Kazmierczak K.M."/>
            <person name="Andrzejewski T.M."/>
            <person name="Davidsen T.M."/>
            <person name="Wayne K.J."/>
            <person name="Tettelin H."/>
            <person name="Glass J.I."/>
            <person name="Rusch D."/>
            <person name="Podicherti R."/>
            <person name="Tsui H.-C.T."/>
            <person name="Winkler M.E."/>
        </authorList>
    </citation>
    <scope>NUCLEOTIDE SEQUENCE</scope>
</reference>
<evidence type="ECO:0000256" key="4">
    <source>
        <dbReference type="ARBA" id="ARBA00022723"/>
    </source>
</evidence>
<dbReference type="GO" id="GO:0046872">
    <property type="term" value="F:metal ion binding"/>
    <property type="evidence" value="ECO:0007669"/>
    <property type="project" value="UniProtKB-KW"/>
</dbReference>
<dbReference type="GO" id="GO:0016765">
    <property type="term" value="F:transferase activity, transferring alkyl or aryl (other than methyl) groups"/>
    <property type="evidence" value="ECO:0007669"/>
    <property type="project" value="InterPro"/>
</dbReference>
<dbReference type="NCBIfam" id="TIGR00423">
    <property type="entry name" value="CofH family radical SAM protein"/>
    <property type="match status" value="1"/>
</dbReference>
<dbReference type="NCBIfam" id="TIGR03700">
    <property type="entry name" value="mena_SCO4494"/>
    <property type="match status" value="1"/>
</dbReference>
<dbReference type="GO" id="GO:0009234">
    <property type="term" value="P:menaquinone biosynthetic process"/>
    <property type="evidence" value="ECO:0007669"/>
    <property type="project" value="InterPro"/>
</dbReference>
<dbReference type="PIRSF" id="PIRSF004762">
    <property type="entry name" value="CHP00423"/>
    <property type="match status" value="1"/>
</dbReference>
<dbReference type="SFLD" id="SFLDG01389">
    <property type="entry name" value="menaquinone_synthsis_involved"/>
    <property type="match status" value="1"/>
</dbReference>
<evidence type="ECO:0000256" key="6">
    <source>
        <dbReference type="ARBA" id="ARBA00023014"/>
    </source>
</evidence>
<accession>A0A381ZFZ1</accession>
<dbReference type="SFLD" id="SFLDG01064">
    <property type="entry name" value="F420__menaquinone_cofactor_bio"/>
    <property type="match status" value="1"/>
</dbReference>
<dbReference type="InterPro" id="IPR034405">
    <property type="entry name" value="F420"/>
</dbReference>
<sequence length="370" mass="41977">MLFEFEDSTLEPIYEKVNAGTRLSYEDGVTLWKTHDLLGVGYMANMVRERLNGNKTYFIHNRHINPTNICIHSCQFCAFGVKADHPHAYEKSLEDIFSDAEKYNGGEVSEFHIVGGLHPDFPFEYYLDMLKGLKERFPLVHIQAFTAVEVEYFARLSNLPLEETLEKLKEAGLGSIPGGGAEIFAKRVRRKICGEKINGEDWLQVHETAHLAGLKSNATMLYGHLETAEERSDHLVQLRELQDRTHGFVTFIPLAFHPENTVLDFLKTTPGQLDLRALAVSRLMLDNYPHVKAFWIMITPKIAQLAQSFGADDMDGTVVEEKIIHAAGAATDQIFHKDQIIHMITESGRKPVERDTLYENVVELEVESAY</sequence>
<dbReference type="SFLD" id="SFLDF00343">
    <property type="entry name" value="aminofutalosine_synthase_(mqnE"/>
    <property type="match status" value="1"/>
</dbReference>
<dbReference type="InterPro" id="IPR022432">
    <property type="entry name" value="MqnE"/>
</dbReference>
<dbReference type="Pfam" id="PF19288">
    <property type="entry name" value="CofH_C"/>
    <property type="match status" value="1"/>
</dbReference>
<dbReference type="SMART" id="SM00729">
    <property type="entry name" value="Elp3"/>
    <property type="match status" value="1"/>
</dbReference>
<evidence type="ECO:0000259" key="7">
    <source>
        <dbReference type="PROSITE" id="PS51918"/>
    </source>
</evidence>
<dbReference type="PROSITE" id="PS51918">
    <property type="entry name" value="RADICAL_SAM"/>
    <property type="match status" value="1"/>
</dbReference>
<evidence type="ECO:0000313" key="8">
    <source>
        <dbReference type="EMBL" id="SVA87667.1"/>
    </source>
</evidence>
<gene>
    <name evidence="8" type="ORF">METZ01_LOCUS140521</name>
</gene>
<protein>
    <recommendedName>
        <fullName evidence="7">Radical SAM core domain-containing protein</fullName>
    </recommendedName>
</protein>
<dbReference type="GO" id="GO:0051539">
    <property type="term" value="F:4 iron, 4 sulfur cluster binding"/>
    <property type="evidence" value="ECO:0007669"/>
    <property type="project" value="UniProtKB-KW"/>
</dbReference>
<evidence type="ECO:0000256" key="3">
    <source>
        <dbReference type="ARBA" id="ARBA00022691"/>
    </source>
</evidence>
<keyword evidence="3" id="KW-0949">S-adenosyl-L-methionine</keyword>